<accession>S3P6Y6</accession>
<evidence type="ECO:0000313" key="2">
    <source>
        <dbReference type="Proteomes" id="UP000014568"/>
    </source>
</evidence>
<dbReference type="RefSeq" id="WP_016655817.1">
    <property type="nucleotide sequence ID" value="NZ_KE340352.1"/>
</dbReference>
<dbReference type="EMBL" id="ATGI01000017">
    <property type="protein sequence ID" value="EPF74641.1"/>
    <property type="molecule type" value="Genomic_DNA"/>
</dbReference>
<dbReference type="AlphaFoldDB" id="S3P6Y6"/>
<keyword evidence="2" id="KW-1185">Reference proteome</keyword>
<sequence length="124" mass="14569">MNSFYDRYGNVHTKEISKLSIQPIHSKDLMGKAFAANKILNLYFQQVNKELKLLPENNLDPEIKKMPRIGYFYYINELIYQNSKSLGFNYPLYEKHLSFAVNTKEKVYSPIMKHINKLIDKCSG</sequence>
<organism evidence="1 2">
    <name type="scientific">Acinetobacter rudis CIP 110305</name>
    <dbReference type="NCBI Taxonomy" id="421052"/>
    <lineage>
        <taxon>Bacteria</taxon>
        <taxon>Pseudomonadati</taxon>
        <taxon>Pseudomonadota</taxon>
        <taxon>Gammaproteobacteria</taxon>
        <taxon>Moraxellales</taxon>
        <taxon>Moraxellaceae</taxon>
        <taxon>Acinetobacter</taxon>
    </lineage>
</organism>
<evidence type="ECO:0000313" key="1">
    <source>
        <dbReference type="EMBL" id="EPF74641.1"/>
    </source>
</evidence>
<proteinExistence type="predicted"/>
<name>S3P6Y6_9GAMM</name>
<dbReference type="Proteomes" id="UP000014568">
    <property type="component" value="Unassembled WGS sequence"/>
</dbReference>
<gene>
    <name evidence="1" type="ORF">F945_01408</name>
</gene>
<dbReference type="HOGENOM" id="CLU_1998969_0_0_6"/>
<reference evidence="1 2" key="1">
    <citation type="submission" date="2013-06" db="EMBL/GenBank/DDBJ databases">
        <title>The Genome Sequence of Acinetobacter rudis CIP 110305.</title>
        <authorList>
            <consortium name="The Broad Institute Genome Sequencing Platform"/>
            <consortium name="The Broad Institute Genome Sequencing Center for Infectious Disease"/>
            <person name="Cerqueira G."/>
            <person name="Feldgarden M."/>
            <person name="Courvalin P."/>
            <person name="Perichon B."/>
            <person name="Grillot-Courvalin C."/>
            <person name="Clermont D."/>
            <person name="Rocha E."/>
            <person name="Yoon E.-J."/>
            <person name="Nemec A."/>
            <person name="Young S.K."/>
            <person name="Zeng Q."/>
            <person name="Gargeya S."/>
            <person name="Fitzgerald M."/>
            <person name="Abouelleil A."/>
            <person name="Alvarado L."/>
            <person name="Berlin A.M."/>
            <person name="Chapman S.B."/>
            <person name="Dewar J."/>
            <person name="Goldberg J."/>
            <person name="Griggs A."/>
            <person name="Gujja S."/>
            <person name="Hansen M."/>
            <person name="Howarth C."/>
            <person name="Imamovic A."/>
            <person name="Larimer J."/>
            <person name="McCowan C."/>
            <person name="Murphy C."/>
            <person name="Pearson M."/>
            <person name="Priest M."/>
            <person name="Roberts A."/>
            <person name="Saif S."/>
            <person name="Shea T."/>
            <person name="Sykes S."/>
            <person name="Wortman J."/>
            <person name="Nusbaum C."/>
            <person name="Birren B."/>
        </authorList>
    </citation>
    <scope>NUCLEOTIDE SEQUENCE [LARGE SCALE GENOMIC DNA]</scope>
    <source>
        <strain evidence="1 2">CIP 110305</strain>
    </source>
</reference>
<comment type="caution">
    <text evidence="1">The sequence shown here is derived from an EMBL/GenBank/DDBJ whole genome shotgun (WGS) entry which is preliminary data.</text>
</comment>
<protein>
    <submittedName>
        <fullName evidence="1">Uncharacterized protein</fullName>
    </submittedName>
</protein>